<dbReference type="EMBL" id="JMZZ02000151">
    <property type="protein sequence ID" value="KFX74324.1"/>
    <property type="molecule type" value="Genomic_DNA"/>
</dbReference>
<evidence type="ECO:0000313" key="2">
    <source>
        <dbReference type="EMBL" id="KFX74324.1"/>
    </source>
</evidence>
<evidence type="ECO:0000313" key="6">
    <source>
        <dbReference type="EMBL" id="RHH08099.1"/>
    </source>
</evidence>
<dbReference type="Proteomes" id="UP000266644">
    <property type="component" value="Unassembled WGS sequence"/>
</dbReference>
<reference evidence="3" key="5">
    <citation type="submission" date="2022-12" db="EMBL/GenBank/DDBJ databases">
        <title>Development of a Multilocus Sequence Typing Scheme for Bacteroides fragilis Based on Whole Genome Sequencing Data and Clinical Application.</title>
        <authorList>
            <person name="Nielsen F.D."/>
            <person name="Justesen U.S."/>
        </authorList>
    </citation>
    <scope>NUCLEOTIDE SEQUENCE</scope>
    <source>
        <strain evidence="3">BF_BC_ODE_DK_2015_2</strain>
    </source>
</reference>
<dbReference type="PROSITE" id="PS51257">
    <property type="entry name" value="PROKAR_LIPOPROTEIN"/>
    <property type="match status" value="1"/>
</dbReference>
<evidence type="ECO:0000313" key="3">
    <source>
        <dbReference type="EMBL" id="MCZ2655354.1"/>
    </source>
</evidence>
<gene>
    <name evidence="6" type="ORF">DW228_18175</name>
    <name evidence="5" type="ORF">EC80_020740</name>
    <name evidence="2" type="ORF">EE52_0212830</name>
    <name evidence="4" type="ORF">IA74_021320</name>
    <name evidence="3" type="ORF">O1422_14390</name>
</gene>
<reference evidence="6 9" key="3">
    <citation type="submission" date="2018-08" db="EMBL/GenBank/DDBJ databases">
        <title>A genome reference for cultivated species of the human gut microbiota.</title>
        <authorList>
            <person name="Zou Y."/>
            <person name="Xue W."/>
            <person name="Luo G."/>
        </authorList>
    </citation>
    <scope>NUCLEOTIDE SEQUENCE [LARGE SCALE GENOMIC DNA]</scope>
    <source>
        <strain evidence="6 9">AM18-6</strain>
    </source>
</reference>
<protein>
    <submittedName>
        <fullName evidence="3">FimB/Mfa2 family fimbrial subunit</fullName>
    </submittedName>
</protein>
<evidence type="ECO:0000313" key="8">
    <source>
        <dbReference type="Proteomes" id="UP000036847"/>
    </source>
</evidence>
<name>A0A0I9RX92_BACFG</name>
<feature type="signal peptide" evidence="1">
    <location>
        <begin position="1"/>
        <end position="23"/>
    </location>
</feature>
<evidence type="ECO:0000313" key="5">
    <source>
        <dbReference type="EMBL" id="QCQ47082.1"/>
    </source>
</evidence>
<evidence type="ECO:0000313" key="9">
    <source>
        <dbReference type="Proteomes" id="UP000266644"/>
    </source>
</evidence>
<reference evidence="7 8" key="4">
    <citation type="submission" date="2019-03" db="EMBL/GenBank/DDBJ databases">
        <title>Complete genome assembly of MDR B. fragilis.</title>
        <authorList>
            <person name="Sydenham T.V."/>
            <person name="Hasman H."/>
            <person name="Justesen U.S."/>
        </authorList>
    </citation>
    <scope>NUCLEOTIDE SEQUENCE [LARGE SCALE GENOMIC DNA]</scope>
    <source>
        <strain evidence="4 7">DCMOUH0067B</strain>
        <strain evidence="5 8">DCMSKEJBY0001B</strain>
    </source>
</reference>
<reference evidence="2" key="1">
    <citation type="book" date="2014" name="THE 24TH EUROPEAN CONGRESS OF CLINICAL MICROBIOLOGY AND INFECTIOUS DISEASES" publisher="ECCMID 2014" city="Barcelona, Spain">
        <title>Identification of resistance genes in three multidrug-resistant Bacteroides fragilis isolates by whole genome sequencing.</title>
        <editorList>
            <person name="Unknown"/>
            <person name="A."/>
        </editorList>
        <authorList>
            <person name="Sydenham T.V."/>
            <person name="Hasman H."/>
            <person name="Wang M."/>
            <person name="Soki J."/>
            <person name="Nagy E."/>
            <person name="Justesen U.S."/>
        </authorList>
    </citation>
    <scope>NUCLEOTIDE SEQUENCE</scope>
    <source>
        <strain evidence="2">DCMOUH0018B</strain>
        <strain evidence="5">DCMSKEJBY0001B</strain>
    </source>
</reference>
<dbReference type="Proteomes" id="UP000028294">
    <property type="component" value="Chromosome"/>
</dbReference>
<dbReference type="EMBL" id="JAPUAC010000011">
    <property type="protein sequence ID" value="MCZ2655354.1"/>
    <property type="molecule type" value="Genomic_DNA"/>
</dbReference>
<keyword evidence="1" id="KW-0732">Signal</keyword>
<dbReference type="RefSeq" id="WP_032529987.1">
    <property type="nucleotide sequence ID" value="NZ_CABJEQ010000016.1"/>
</dbReference>
<dbReference type="OrthoDB" id="9905388at2"/>
<feature type="chain" id="PRO_5010422964" evidence="1">
    <location>
        <begin position="24"/>
        <end position="399"/>
    </location>
</feature>
<dbReference type="PATRIC" id="fig|817.51.peg.804"/>
<dbReference type="EMBL" id="CP036553">
    <property type="protein sequence ID" value="QCQ38439.1"/>
    <property type="molecule type" value="Genomic_DNA"/>
</dbReference>
<evidence type="ECO:0000313" key="7">
    <source>
        <dbReference type="Proteomes" id="UP000028294"/>
    </source>
</evidence>
<dbReference type="Proteomes" id="UP001075704">
    <property type="component" value="Unassembled WGS sequence"/>
</dbReference>
<dbReference type="GO" id="GO:0009279">
    <property type="term" value="C:cell outer membrane"/>
    <property type="evidence" value="ECO:0007669"/>
    <property type="project" value="UniProtKB-SubCell"/>
</dbReference>
<reference evidence="2" key="2">
    <citation type="submission" date="2014-07" db="EMBL/GenBank/DDBJ databases">
        <title>Genetics and epidemiology of antimicrobial resistance in B. fragilis group.</title>
        <authorList>
            <person name="Sydenham T.V."/>
            <person name="Hasman H."/>
            <person name="Kemp M."/>
            <person name="Justesen U.S."/>
        </authorList>
    </citation>
    <scope>NUCLEOTIDE SEQUENCE [LARGE SCALE GENOMIC DNA]</scope>
    <source>
        <strain evidence="2">DCMOUH0018B</strain>
    </source>
</reference>
<evidence type="ECO:0000313" key="4">
    <source>
        <dbReference type="EMBL" id="QCQ38439.1"/>
    </source>
</evidence>
<accession>A0A0I9RX92</accession>
<dbReference type="EMBL" id="QRJE01000031">
    <property type="protein sequence ID" value="RHH08099.1"/>
    <property type="molecule type" value="Genomic_DNA"/>
</dbReference>
<organism evidence="6 9">
    <name type="scientific">Bacteroides fragilis</name>
    <dbReference type="NCBI Taxonomy" id="817"/>
    <lineage>
        <taxon>Bacteria</taxon>
        <taxon>Pseudomonadati</taxon>
        <taxon>Bacteroidota</taxon>
        <taxon>Bacteroidia</taxon>
        <taxon>Bacteroidales</taxon>
        <taxon>Bacteroidaceae</taxon>
        <taxon>Bacteroides</taxon>
    </lineage>
</organism>
<dbReference type="EMBL" id="CP036546">
    <property type="protein sequence ID" value="QCQ47082.1"/>
    <property type="molecule type" value="Genomic_DNA"/>
</dbReference>
<dbReference type="Proteomes" id="UP000036847">
    <property type="component" value="Chromosome"/>
</dbReference>
<sequence>MKTLKLLFITALSAMTLSCSEKATTEIPETELRNISCTTQLTTHSSAQTRGSAPTSLDEDHFVLYAFKKNGEGNFSYEEAKHPAAAINGETWKYNAAFPVGTYKFIAFYNLDESNRTNLNEIIENIKNISWETVLKSIVITHYPSTTSQYQTDMNEIFCGNTEEINISSGVGGDDNEIKIELTLARIVSRIDIKFIKVASNNPTIEVPYKTGNIFGSTEANPLTSLIFKPTNIPLKYNLYGENPDYTAGIPCEVTYNTPTFRYGESGADAVKSTEYQPFPKDADAINQNMETNIKNGIANGGAYFMGSYLLPFSPSVSQTLNANIQLNKANQERTIKVPSFTVTKNYVSVITIKLNSSTEAENNGEGNDDEHLFNPKSTFIVEIEKTYDGIHQTDVDVE</sequence>
<proteinExistence type="predicted"/>
<dbReference type="AlphaFoldDB" id="A0A0I9RX92"/>
<evidence type="ECO:0000256" key="1">
    <source>
        <dbReference type="SAM" id="SignalP"/>
    </source>
</evidence>